<evidence type="ECO:0000256" key="3">
    <source>
        <dbReference type="ARBA" id="ARBA00022737"/>
    </source>
</evidence>
<name>A0A8J5WZW6_DIALT</name>
<dbReference type="InterPro" id="IPR001298">
    <property type="entry name" value="Filamin/ABP280_rpt"/>
</dbReference>
<keyword evidence="1" id="KW-0880">Kelch repeat</keyword>
<keyword evidence="3" id="KW-0677">Repeat</keyword>
<dbReference type="InterPro" id="IPR006558">
    <property type="entry name" value="LamG-like"/>
</dbReference>
<dbReference type="SMART" id="SM00557">
    <property type="entry name" value="IG_FLMN"/>
    <property type="match status" value="1"/>
</dbReference>
<dbReference type="Gene3D" id="2.60.120.200">
    <property type="match status" value="1"/>
</dbReference>
<dbReference type="InterPro" id="IPR014756">
    <property type="entry name" value="Ig_E-set"/>
</dbReference>
<dbReference type="PANTHER" id="PTHR46093:SF18">
    <property type="entry name" value="FIBRONECTIN TYPE-III DOMAIN-CONTAINING PROTEIN"/>
    <property type="match status" value="1"/>
</dbReference>
<dbReference type="SMART" id="SM00560">
    <property type="entry name" value="LamGL"/>
    <property type="match status" value="1"/>
</dbReference>
<dbReference type="InterPro" id="IPR013320">
    <property type="entry name" value="ConA-like_dom_sf"/>
</dbReference>
<dbReference type="PROSITE" id="PS50194">
    <property type="entry name" value="FILAMIN_REPEAT"/>
    <property type="match status" value="1"/>
</dbReference>
<gene>
    <name evidence="7" type="ORF">KFE25_009805</name>
</gene>
<dbReference type="EMBL" id="JAGTXO010000077">
    <property type="protein sequence ID" value="KAG8457226.1"/>
    <property type="molecule type" value="Genomic_DNA"/>
</dbReference>
<dbReference type="Gene3D" id="2.120.10.80">
    <property type="entry name" value="Kelch-type beta propeller"/>
    <property type="match status" value="1"/>
</dbReference>
<dbReference type="InterPro" id="IPR015915">
    <property type="entry name" value="Kelch-typ_b-propeller"/>
</dbReference>
<dbReference type="OrthoDB" id="79941at2759"/>
<evidence type="ECO:0000256" key="2">
    <source>
        <dbReference type="ARBA" id="ARBA00022729"/>
    </source>
</evidence>
<evidence type="ECO:0000313" key="8">
    <source>
        <dbReference type="Proteomes" id="UP000751190"/>
    </source>
</evidence>
<keyword evidence="2" id="KW-0732">Signal</keyword>
<dbReference type="InterPro" id="IPR017868">
    <property type="entry name" value="Filamin/ABP280_repeat-like"/>
</dbReference>
<protein>
    <recommendedName>
        <fullName evidence="6">LamG-like jellyroll fold domain-containing protein</fullName>
    </recommendedName>
</protein>
<comment type="caution">
    <text evidence="7">The sequence shown here is derived from an EMBL/GenBank/DDBJ whole genome shotgun (WGS) entry which is preliminary data.</text>
</comment>
<evidence type="ECO:0000259" key="6">
    <source>
        <dbReference type="SMART" id="SM00560"/>
    </source>
</evidence>
<dbReference type="SUPFAM" id="SSF117281">
    <property type="entry name" value="Kelch motif"/>
    <property type="match status" value="1"/>
</dbReference>
<sequence>MRVHALVRDRVIVIDCGEGYQRVKWLAMVATQRFDDLLAITDGGYAGVAKKHVPVGLEDEAGRKIPPTKTVNRLPAAIAAADGVPVDPEYEPRVRVLLLDDAQASHKSGTSSFLTAIAAVPDMCLVAGPGLLSCVPKREATFTVYCRDNFSIPITNGGEDLSVQFTNDSGVALRAAVHDHADGTYTVSYTLPKRGAYVVDITIDGDHVIGSPFECVAVESELPAAVKWVRPNFCNGAPPTADETVVERLRALWVSQTDALLLGDILTSAWLLRTPNLRYDLVTLHGHFPPPAPQAPAARVDYACALVGGRVFLHGGVRLDIATSSGFAAEAVEAAVVTDGSSGVPVGDGAHGEPDAQVDDSLWMLDVEARSWACPQTKGSMPPPLCAHAACSHASHLFVFGGRRGRAARSGCNAELYVLDTGALVWERIAAVAAPGHALPVGRWGHTLTTVGSRLFLFGGQAQSGELLGGPHVFDLGARDWSAPVLTGAKPKARRGHAAAVWGNHLLVAMGTGAADEALDGAPPAPDDPDCSLLHEVALIEVGSLLSKVKRPPGSAENERLAASTHTSSALRTGHSVLAGRHLLLLCGQPAEPIALPLIFVPNGYMLIQSEQTEVLVPQPATKLSGNYSIEAWVCAALTQPMNIVCKTSSVGAKAEWSMQLRLDAEGRVEHALALGHGDAWLVCRSSARLHSHHWYYVVGTLTIGEMETDGLNLRLFINGVKEDEEVSNKASLHRPESLDRFSIGGESGGGYGSFCGVIGDVSVWQYALTQDTIASTWVNRHQLDVSHDTHLVGHWKMNEGHVPARIEASPHITSSAPPPVWDITRSNAQTVLDYSIYSNQGVVIGPPRCSATTVPIYFDARKH</sequence>
<dbReference type="InterPro" id="IPR013783">
    <property type="entry name" value="Ig-like_fold"/>
</dbReference>
<dbReference type="AlphaFoldDB" id="A0A8J5WZW6"/>
<dbReference type="Pfam" id="PF00630">
    <property type="entry name" value="Filamin"/>
    <property type="match status" value="1"/>
</dbReference>
<keyword evidence="8" id="KW-1185">Reference proteome</keyword>
<proteinExistence type="predicted"/>
<organism evidence="7 8">
    <name type="scientific">Diacronema lutheri</name>
    <name type="common">Unicellular marine alga</name>
    <name type="synonym">Monochrysis lutheri</name>
    <dbReference type="NCBI Taxonomy" id="2081491"/>
    <lineage>
        <taxon>Eukaryota</taxon>
        <taxon>Haptista</taxon>
        <taxon>Haptophyta</taxon>
        <taxon>Pavlovophyceae</taxon>
        <taxon>Pavlovales</taxon>
        <taxon>Pavlovaceae</taxon>
        <taxon>Diacronema</taxon>
    </lineage>
</organism>
<evidence type="ECO:0000256" key="4">
    <source>
        <dbReference type="ARBA" id="ARBA00023157"/>
    </source>
</evidence>
<feature type="domain" description="LamG-like jellyroll fold" evidence="6">
    <location>
        <begin position="626"/>
        <end position="772"/>
    </location>
</feature>
<dbReference type="SUPFAM" id="SSF49899">
    <property type="entry name" value="Concanavalin A-like lectins/glucanases"/>
    <property type="match status" value="1"/>
</dbReference>
<dbReference type="PANTHER" id="PTHR46093">
    <property type="entry name" value="ACYL-COA-BINDING DOMAIN-CONTAINING PROTEIN 5"/>
    <property type="match status" value="1"/>
</dbReference>
<keyword evidence="4" id="KW-1015">Disulfide bond</keyword>
<feature type="repeat" description="Filamin" evidence="5">
    <location>
        <begin position="116"/>
        <end position="217"/>
    </location>
</feature>
<dbReference type="SUPFAM" id="SSF81296">
    <property type="entry name" value="E set domains"/>
    <property type="match status" value="1"/>
</dbReference>
<evidence type="ECO:0000313" key="7">
    <source>
        <dbReference type="EMBL" id="KAG8457226.1"/>
    </source>
</evidence>
<dbReference type="Gene3D" id="2.60.40.10">
    <property type="entry name" value="Immunoglobulins"/>
    <property type="match status" value="1"/>
</dbReference>
<accession>A0A8J5WZW6</accession>
<dbReference type="Pfam" id="PF13385">
    <property type="entry name" value="Laminin_G_3"/>
    <property type="match status" value="1"/>
</dbReference>
<reference evidence="7" key="1">
    <citation type="submission" date="2021-05" db="EMBL/GenBank/DDBJ databases">
        <title>The genome of the haptophyte Pavlova lutheri (Diacronema luteri, Pavlovales) - a model for lipid biosynthesis in eukaryotic algae.</title>
        <authorList>
            <person name="Hulatt C.J."/>
            <person name="Posewitz M.C."/>
        </authorList>
    </citation>
    <scope>NUCLEOTIDE SEQUENCE</scope>
    <source>
        <strain evidence="7">NIVA-4/92</strain>
    </source>
</reference>
<evidence type="ECO:0000256" key="5">
    <source>
        <dbReference type="PROSITE-ProRule" id="PRU00087"/>
    </source>
</evidence>
<dbReference type="Proteomes" id="UP000751190">
    <property type="component" value="Unassembled WGS sequence"/>
</dbReference>
<evidence type="ECO:0000256" key="1">
    <source>
        <dbReference type="ARBA" id="ARBA00022441"/>
    </source>
</evidence>
<dbReference type="Pfam" id="PF24681">
    <property type="entry name" value="Kelch_KLHDC2_KLHL20_DRC7"/>
    <property type="match status" value="1"/>
</dbReference>